<feature type="transmembrane region" description="Helical" evidence="1">
    <location>
        <begin position="41"/>
        <end position="60"/>
    </location>
</feature>
<dbReference type="Gene3D" id="1.20.144.10">
    <property type="entry name" value="Phosphatidic acid phosphatase type 2/haloperoxidase"/>
    <property type="match status" value="1"/>
</dbReference>
<dbReference type="SMART" id="SM00014">
    <property type="entry name" value="acidPPc"/>
    <property type="match status" value="1"/>
</dbReference>
<feature type="transmembrane region" description="Helical" evidence="1">
    <location>
        <begin position="98"/>
        <end position="117"/>
    </location>
</feature>
<feature type="transmembrane region" description="Helical" evidence="1">
    <location>
        <begin position="123"/>
        <end position="142"/>
    </location>
</feature>
<name>A0ABS2JUV4_9GAMM</name>
<dbReference type="InterPro" id="IPR000326">
    <property type="entry name" value="PAP2/HPO"/>
</dbReference>
<feature type="domain" description="Phosphatidic acid phosphatase type 2/haloperoxidase" evidence="2">
    <location>
        <begin position="33"/>
        <end position="142"/>
    </location>
</feature>
<dbReference type="Pfam" id="PF01569">
    <property type="entry name" value="PAP2"/>
    <property type="match status" value="1"/>
</dbReference>
<dbReference type="InterPro" id="IPR036938">
    <property type="entry name" value="PAP2/HPO_sf"/>
</dbReference>
<feature type="transmembrane region" description="Helical" evidence="1">
    <location>
        <begin position="6"/>
        <end position="29"/>
    </location>
</feature>
<evidence type="ECO:0000256" key="1">
    <source>
        <dbReference type="SAM" id="Phobius"/>
    </source>
</evidence>
<keyword evidence="1" id="KW-0472">Membrane</keyword>
<evidence type="ECO:0000313" key="3">
    <source>
        <dbReference type="EMBL" id="MBM7122801.1"/>
    </source>
</evidence>
<sequence>MSWWPFVTALGDTGVVLPAFAFAAGWLAVRRQVGMCLSWTMLLMLVGGVVIASKLAFMTWNLGIGALDFTGLSGHTAMSVVVWPPLCVLLARREGCQRAVAGMAGVVLALLIAWSRIELHAHSVSEVVGALLIGLPGVAILFRTRWSYWAVSGGRMLLIFALLAMLPLTYGHRFPSDKILRFAAMQLSPNHTIYRRDLLR</sequence>
<reference evidence="3 4" key="1">
    <citation type="submission" date="2020-10" db="EMBL/GenBank/DDBJ databases">
        <title>Phylogeny of dyella-like bacteria.</title>
        <authorList>
            <person name="Fu J."/>
        </authorList>
    </citation>
    <scope>NUCLEOTIDE SEQUENCE [LARGE SCALE GENOMIC DNA]</scope>
    <source>
        <strain evidence="3 4">THG-B117</strain>
    </source>
</reference>
<organism evidence="3 4">
    <name type="scientific">Dyella kyungheensis</name>
    <dbReference type="NCBI Taxonomy" id="1242174"/>
    <lineage>
        <taxon>Bacteria</taxon>
        <taxon>Pseudomonadati</taxon>
        <taxon>Pseudomonadota</taxon>
        <taxon>Gammaproteobacteria</taxon>
        <taxon>Lysobacterales</taxon>
        <taxon>Rhodanobacteraceae</taxon>
        <taxon>Dyella</taxon>
    </lineage>
</organism>
<evidence type="ECO:0000259" key="2">
    <source>
        <dbReference type="SMART" id="SM00014"/>
    </source>
</evidence>
<accession>A0ABS2JUV4</accession>
<proteinExistence type="predicted"/>
<dbReference type="Proteomes" id="UP001430065">
    <property type="component" value="Unassembled WGS sequence"/>
</dbReference>
<protein>
    <submittedName>
        <fullName evidence="3">Phosphatase PAP2 family protein</fullName>
    </submittedName>
</protein>
<keyword evidence="1" id="KW-1133">Transmembrane helix</keyword>
<feature type="transmembrane region" description="Helical" evidence="1">
    <location>
        <begin position="149"/>
        <end position="170"/>
    </location>
</feature>
<keyword evidence="4" id="KW-1185">Reference proteome</keyword>
<feature type="transmembrane region" description="Helical" evidence="1">
    <location>
        <begin position="72"/>
        <end position="91"/>
    </location>
</feature>
<dbReference type="SUPFAM" id="SSF48317">
    <property type="entry name" value="Acid phosphatase/Vanadium-dependent haloperoxidase"/>
    <property type="match status" value="1"/>
</dbReference>
<evidence type="ECO:0000313" key="4">
    <source>
        <dbReference type="Proteomes" id="UP001430065"/>
    </source>
</evidence>
<comment type="caution">
    <text evidence="3">The sequence shown here is derived from an EMBL/GenBank/DDBJ whole genome shotgun (WGS) entry which is preliminary data.</text>
</comment>
<keyword evidence="1" id="KW-0812">Transmembrane</keyword>
<dbReference type="EMBL" id="JADIKC010000007">
    <property type="protein sequence ID" value="MBM7122801.1"/>
    <property type="molecule type" value="Genomic_DNA"/>
</dbReference>
<gene>
    <name evidence="3" type="ORF">ISP20_16665</name>
</gene>